<feature type="chain" id="PRO_5008615741" evidence="1">
    <location>
        <begin position="21"/>
        <end position="182"/>
    </location>
</feature>
<comment type="caution">
    <text evidence="2">The sequence shown here is derived from an EMBL/GenBank/DDBJ whole genome shotgun (WGS) entry which is preliminary data.</text>
</comment>
<dbReference type="Proteomes" id="UP000092612">
    <property type="component" value="Unassembled WGS sequence"/>
</dbReference>
<gene>
    <name evidence="2" type="ORF">LPB301_14040</name>
</gene>
<dbReference type="AlphaFoldDB" id="A0A1B8TWD8"/>
<feature type="signal peptide" evidence="1">
    <location>
        <begin position="1"/>
        <end position="20"/>
    </location>
</feature>
<evidence type="ECO:0000256" key="1">
    <source>
        <dbReference type="SAM" id="SignalP"/>
    </source>
</evidence>
<dbReference type="STRING" id="996801.BW723_01660"/>
<dbReference type="OrthoDB" id="1448832at2"/>
<name>A0A1B8TWD8_9FLAO</name>
<dbReference type="EMBL" id="LSFL01000035">
    <property type="protein sequence ID" value="OBY63902.1"/>
    <property type="molecule type" value="Genomic_DNA"/>
</dbReference>
<evidence type="ECO:0000313" key="2">
    <source>
        <dbReference type="EMBL" id="OBY63902.1"/>
    </source>
</evidence>
<dbReference type="PROSITE" id="PS51257">
    <property type="entry name" value="PROKAR_LIPOPROTEIN"/>
    <property type="match status" value="1"/>
</dbReference>
<evidence type="ECO:0000313" key="3">
    <source>
        <dbReference type="Proteomes" id="UP000092612"/>
    </source>
</evidence>
<proteinExistence type="predicted"/>
<dbReference type="KEGG" id="prn:BW723_01660"/>
<keyword evidence="3" id="KW-1185">Reference proteome</keyword>
<organism evidence="2 3">
    <name type="scientific">Polaribacter reichenbachii</name>
    <dbReference type="NCBI Taxonomy" id="996801"/>
    <lineage>
        <taxon>Bacteria</taxon>
        <taxon>Pseudomonadati</taxon>
        <taxon>Bacteroidota</taxon>
        <taxon>Flavobacteriia</taxon>
        <taxon>Flavobacteriales</taxon>
        <taxon>Flavobacteriaceae</taxon>
    </lineage>
</organism>
<accession>A0A1B8TWD8</accession>
<keyword evidence="1" id="KW-0732">Signal</keyword>
<protein>
    <submittedName>
        <fullName evidence="2">Uncharacterized protein</fullName>
    </submittedName>
</protein>
<dbReference type="RefSeq" id="WP_068363232.1">
    <property type="nucleotide sequence ID" value="NZ_CP019337.1"/>
</dbReference>
<reference evidence="3" key="1">
    <citation type="submission" date="2016-02" db="EMBL/GenBank/DDBJ databases">
        <title>Paenibacillus sp. LPB0068, isolated from Crassostrea gigas.</title>
        <authorList>
            <person name="Shin S.-K."/>
            <person name="Yi H."/>
        </authorList>
    </citation>
    <scope>NUCLEOTIDE SEQUENCE [LARGE SCALE GENOMIC DNA]</scope>
    <source>
        <strain evidence="3">KCTC 23969</strain>
    </source>
</reference>
<sequence>MKIPKLIYFLLSFFIFTSCAESLDFDQLEDYLAKPVFTASLTYFNVQPFQFFDENGVQQNSREDITDFIVFENSFFRENVVKIVFNAEFKNEFDRAVRIEVDFLNENNIAIYSFAPIIVEGGDTIPPPYEEEIIIASSLNVLSATKVRFRAFLEDTGTQMNPLDTSEFEFRSSVTLFVETDL</sequence>